<dbReference type="InterPro" id="IPR052205">
    <property type="entry name" value="FliO/MopB"/>
</dbReference>
<keyword evidence="9" id="KW-1185">Reference proteome</keyword>
<evidence type="ECO:0000256" key="1">
    <source>
        <dbReference type="ARBA" id="ARBA00022475"/>
    </source>
</evidence>
<gene>
    <name evidence="8" type="primary">fliO</name>
    <name evidence="8" type="ORF">CKO42_07905</name>
</gene>
<dbReference type="RefSeq" id="WP_200241702.1">
    <property type="nucleotide sequence ID" value="NZ_JAXUFI010000012.1"/>
</dbReference>
<dbReference type="PANTHER" id="PTHR38766">
    <property type="entry name" value="FLAGELLAR PROTEIN FLIO"/>
    <property type="match status" value="1"/>
</dbReference>
<keyword evidence="8" id="KW-0966">Cell projection</keyword>
<dbReference type="GO" id="GO:0009425">
    <property type="term" value="C:bacterial-type flagellum basal body"/>
    <property type="evidence" value="ECO:0007669"/>
    <property type="project" value="UniProtKB-SubCell"/>
</dbReference>
<comment type="caution">
    <text evidence="8">The sequence shown here is derived from an EMBL/GenBank/DDBJ whole genome shotgun (WGS) entry which is preliminary data.</text>
</comment>
<feature type="transmembrane region" description="Helical" evidence="7">
    <location>
        <begin position="28"/>
        <end position="46"/>
    </location>
</feature>
<evidence type="ECO:0000313" key="8">
    <source>
        <dbReference type="EMBL" id="MBK1618363.1"/>
    </source>
</evidence>
<evidence type="ECO:0000256" key="2">
    <source>
        <dbReference type="ARBA" id="ARBA00022692"/>
    </source>
</evidence>
<evidence type="ECO:0000256" key="5">
    <source>
        <dbReference type="ARBA" id="ARBA00023143"/>
    </source>
</evidence>
<dbReference type="InterPro" id="IPR022781">
    <property type="entry name" value="Flagellar_biosynth_FliO"/>
</dbReference>
<protein>
    <recommendedName>
        <fullName evidence="7">Flagellar protein</fullName>
    </recommendedName>
</protein>
<dbReference type="Proteomes" id="UP001138768">
    <property type="component" value="Unassembled WGS sequence"/>
</dbReference>
<sequence length="139" mass="14300">MNQAAASDTASVIAGGDTLIGLATLGKLTLALIVIVVIILLGAVVVRRMRLGYFHPAAAIKVVGSAAVGPKERVVVVEVASAWLVLGVGGGQITRLHKLPAPPPNETDRALADDGPAFDEGDSFAARFAKALKHNVGMR</sequence>
<keyword evidence="8" id="KW-0282">Flagellum</keyword>
<accession>A0A9X0W8R1</accession>
<evidence type="ECO:0000256" key="4">
    <source>
        <dbReference type="ARBA" id="ARBA00023136"/>
    </source>
</evidence>
<dbReference type="PANTHER" id="PTHR38766:SF1">
    <property type="entry name" value="FLAGELLAR PROTEIN FLIO"/>
    <property type="match status" value="1"/>
</dbReference>
<keyword evidence="5 7" id="KW-0975">Bacterial flagellum</keyword>
<dbReference type="Pfam" id="PF04347">
    <property type="entry name" value="FliO"/>
    <property type="match status" value="1"/>
</dbReference>
<evidence type="ECO:0000256" key="7">
    <source>
        <dbReference type="RuleBase" id="RU362064"/>
    </source>
</evidence>
<keyword evidence="2 7" id="KW-0812">Transmembrane</keyword>
<evidence type="ECO:0000256" key="6">
    <source>
        <dbReference type="ARBA" id="ARBA00037937"/>
    </source>
</evidence>
<evidence type="ECO:0000313" key="9">
    <source>
        <dbReference type="Proteomes" id="UP001138768"/>
    </source>
</evidence>
<keyword evidence="4 7" id="KW-0472">Membrane</keyword>
<evidence type="ECO:0000256" key="3">
    <source>
        <dbReference type="ARBA" id="ARBA00022989"/>
    </source>
</evidence>
<keyword evidence="3 7" id="KW-1133">Transmembrane helix</keyword>
<dbReference type="NCBIfam" id="TIGR03500">
    <property type="entry name" value="FliO_TIGR"/>
    <property type="match status" value="1"/>
</dbReference>
<dbReference type="GO" id="GO:0005886">
    <property type="term" value="C:plasma membrane"/>
    <property type="evidence" value="ECO:0007669"/>
    <property type="project" value="UniProtKB-SubCell"/>
</dbReference>
<keyword evidence="1 7" id="KW-1003">Cell membrane</keyword>
<organism evidence="8 9">
    <name type="scientific">Lamprobacter modestohalophilus</name>
    <dbReference type="NCBI Taxonomy" id="1064514"/>
    <lineage>
        <taxon>Bacteria</taxon>
        <taxon>Pseudomonadati</taxon>
        <taxon>Pseudomonadota</taxon>
        <taxon>Gammaproteobacteria</taxon>
        <taxon>Chromatiales</taxon>
        <taxon>Chromatiaceae</taxon>
        <taxon>Lamprobacter</taxon>
    </lineage>
</organism>
<name>A0A9X0W8R1_9GAMM</name>
<keyword evidence="8" id="KW-0969">Cilium</keyword>
<dbReference type="EMBL" id="NRRY01000009">
    <property type="protein sequence ID" value="MBK1618363.1"/>
    <property type="molecule type" value="Genomic_DNA"/>
</dbReference>
<dbReference type="AlphaFoldDB" id="A0A9X0W8R1"/>
<comment type="subcellular location">
    <subcellularLocation>
        <location evidence="7">Cell membrane</location>
    </subcellularLocation>
    <subcellularLocation>
        <location evidence="7">Bacterial flagellum basal body</location>
    </subcellularLocation>
</comment>
<proteinExistence type="inferred from homology"/>
<reference evidence="8 9" key="1">
    <citation type="journal article" date="2020" name="Microorganisms">
        <title>Osmotic Adaptation and Compatible Solute Biosynthesis of Phototrophic Bacteria as Revealed from Genome Analyses.</title>
        <authorList>
            <person name="Imhoff J.F."/>
            <person name="Rahn T."/>
            <person name="Kunzel S."/>
            <person name="Keller A."/>
            <person name="Neulinger S.C."/>
        </authorList>
    </citation>
    <scope>NUCLEOTIDE SEQUENCE [LARGE SCALE GENOMIC DNA]</scope>
    <source>
        <strain evidence="8 9">DSM 25653</strain>
    </source>
</reference>
<dbReference type="GO" id="GO:0044781">
    <property type="term" value="P:bacterial-type flagellum organization"/>
    <property type="evidence" value="ECO:0007669"/>
    <property type="project" value="UniProtKB-UniRule"/>
</dbReference>
<comment type="similarity">
    <text evidence="6 7">Belongs to the FliO/MopB family.</text>
</comment>